<dbReference type="EMBL" id="MPDK01000009">
    <property type="protein sequence ID" value="PWI57779.1"/>
    <property type="molecule type" value="Genomic_DNA"/>
</dbReference>
<proteinExistence type="predicted"/>
<sequence>MSLEQETLKRMRSTYGQLFKGNNPFAEVFTDKLPNRLILCPTEGYFLTNEQYLALIRTMRTLGESSFFISEIEGENDVFNNPGHWQINVDTPYEDYCHLPIYLENAIYSVAGNWGLIISHEEHALFGGSYYATQIFKENLPNWRDGRTQFNVKWEYNKKVYGSEVGWISGLISHIDEHDCKKHEF</sequence>
<gene>
    <name evidence="1" type="ORF">BM613_07305</name>
</gene>
<keyword evidence="2" id="KW-1185">Reference proteome</keyword>
<evidence type="ECO:0000313" key="1">
    <source>
        <dbReference type="EMBL" id="PWI57779.1"/>
    </source>
</evidence>
<dbReference type="RefSeq" id="WP_109430525.1">
    <property type="nucleotide sequence ID" value="NZ_MPDK01000009.1"/>
</dbReference>
<evidence type="ECO:0000313" key="2">
    <source>
        <dbReference type="Proteomes" id="UP000245380"/>
    </source>
</evidence>
<dbReference type="OrthoDB" id="2583073at2"/>
<protein>
    <submittedName>
        <fullName evidence="1">Uncharacterized protein</fullName>
    </submittedName>
</protein>
<reference evidence="1 2" key="1">
    <citation type="submission" date="2016-11" db="EMBL/GenBank/DDBJ databases">
        <title>Comparative genomics of Acidibacillus ferroxidans species.</title>
        <authorList>
            <person name="Oliveira G."/>
            <person name="Nunes G."/>
            <person name="Oliveira R."/>
            <person name="Araujo F."/>
            <person name="Salim A."/>
            <person name="Scholte L."/>
            <person name="Morais D."/>
            <person name="Nancucheo I."/>
            <person name="Johnson D.B."/>
            <person name="Grail B."/>
            <person name="Bittencourt J."/>
            <person name="Valadares R."/>
        </authorList>
    </citation>
    <scope>NUCLEOTIDE SEQUENCE [LARGE SCALE GENOMIC DNA]</scope>
    <source>
        <strain evidence="1 2">Y002</strain>
    </source>
</reference>
<organism evidence="1 2">
    <name type="scientific">Sulfoacidibacillus thermotolerans</name>
    <name type="common">Acidibacillus sulfuroxidans</name>
    <dbReference type="NCBI Taxonomy" id="1765684"/>
    <lineage>
        <taxon>Bacteria</taxon>
        <taxon>Bacillati</taxon>
        <taxon>Bacillota</taxon>
        <taxon>Bacilli</taxon>
        <taxon>Bacillales</taxon>
        <taxon>Alicyclobacillaceae</taxon>
        <taxon>Sulfoacidibacillus</taxon>
    </lineage>
</organism>
<dbReference type="AlphaFoldDB" id="A0A2U3D922"/>
<dbReference type="Proteomes" id="UP000245380">
    <property type="component" value="Unassembled WGS sequence"/>
</dbReference>
<name>A0A2U3D922_SULT2</name>
<comment type="caution">
    <text evidence="1">The sequence shown here is derived from an EMBL/GenBank/DDBJ whole genome shotgun (WGS) entry which is preliminary data.</text>
</comment>
<accession>A0A2U3D922</accession>